<proteinExistence type="predicted"/>
<dbReference type="Proteomes" id="UP001310594">
    <property type="component" value="Unassembled WGS sequence"/>
</dbReference>
<evidence type="ECO:0000313" key="3">
    <source>
        <dbReference type="Proteomes" id="UP001310594"/>
    </source>
</evidence>
<feature type="compositionally biased region" description="Basic and acidic residues" evidence="1">
    <location>
        <begin position="200"/>
        <end position="232"/>
    </location>
</feature>
<accession>A0AAN7W5J6</accession>
<feature type="compositionally biased region" description="Polar residues" evidence="1">
    <location>
        <begin position="167"/>
        <end position="176"/>
    </location>
</feature>
<sequence>MALSPECKRSAFCQQLAQALDEADYAMTGPTAVTQSKEPYETFGECLARHLNQIQLSICAYEQRTIHNNNQSPFIRLPPEIRQEILDLRVTDSELNHGSKLGRKYRTRSRVCKTMHADMQLVRSRWHVRRRKFLAELRAGRGEFHDYIKELMTPIIIGTILPNRSSTKQSNRQSFYNHHGSDPSREVQRQRLKSAAATSAHRDRCMPSRPATADKRWNARRWEPKSKAERDAVEEWRALAQRRKEEVAAEKQPAWFLNGIEWKSRKMQHDRRTKVNRRARRQGTR</sequence>
<name>A0AAN7W5J6_9PEZI</name>
<feature type="region of interest" description="Disordered" evidence="1">
    <location>
        <begin position="265"/>
        <end position="285"/>
    </location>
</feature>
<protein>
    <submittedName>
        <fullName evidence="2">Uncharacterized protein</fullName>
    </submittedName>
</protein>
<feature type="compositionally biased region" description="Basic and acidic residues" evidence="1">
    <location>
        <begin position="179"/>
        <end position="189"/>
    </location>
</feature>
<comment type="caution">
    <text evidence="2">The sequence shown here is derived from an EMBL/GenBank/DDBJ whole genome shotgun (WGS) entry which is preliminary data.</text>
</comment>
<dbReference type="AlphaFoldDB" id="A0AAN7W5J6"/>
<dbReference type="EMBL" id="JAVRQU010000007">
    <property type="protein sequence ID" value="KAK5700659.1"/>
    <property type="molecule type" value="Genomic_DNA"/>
</dbReference>
<reference evidence="2" key="1">
    <citation type="submission" date="2023-08" db="EMBL/GenBank/DDBJ databases">
        <title>Black Yeasts Isolated from many extreme environments.</title>
        <authorList>
            <person name="Coleine C."/>
            <person name="Stajich J.E."/>
            <person name="Selbmann L."/>
        </authorList>
    </citation>
    <scope>NUCLEOTIDE SEQUENCE</scope>
    <source>
        <strain evidence="2">CCFEE 5810</strain>
    </source>
</reference>
<evidence type="ECO:0000256" key="1">
    <source>
        <dbReference type="SAM" id="MobiDB-lite"/>
    </source>
</evidence>
<gene>
    <name evidence="2" type="ORF">LTR97_005176</name>
</gene>
<organism evidence="2 3">
    <name type="scientific">Elasticomyces elasticus</name>
    <dbReference type="NCBI Taxonomy" id="574655"/>
    <lineage>
        <taxon>Eukaryota</taxon>
        <taxon>Fungi</taxon>
        <taxon>Dikarya</taxon>
        <taxon>Ascomycota</taxon>
        <taxon>Pezizomycotina</taxon>
        <taxon>Dothideomycetes</taxon>
        <taxon>Dothideomycetidae</taxon>
        <taxon>Mycosphaerellales</taxon>
        <taxon>Teratosphaeriaceae</taxon>
        <taxon>Elasticomyces</taxon>
    </lineage>
</organism>
<feature type="region of interest" description="Disordered" evidence="1">
    <location>
        <begin position="167"/>
        <end position="232"/>
    </location>
</feature>
<evidence type="ECO:0000313" key="2">
    <source>
        <dbReference type="EMBL" id="KAK5700659.1"/>
    </source>
</evidence>